<keyword evidence="11 18" id="KW-0812">Transmembrane</keyword>
<feature type="transmembrane region" description="Helical" evidence="19">
    <location>
        <begin position="223"/>
        <end position="243"/>
    </location>
</feature>
<keyword evidence="16" id="KW-0594">Phospholipid biosynthesis</keyword>
<evidence type="ECO:0000256" key="5">
    <source>
        <dbReference type="ARBA" id="ARBA00010185"/>
    </source>
</evidence>
<evidence type="ECO:0000256" key="7">
    <source>
        <dbReference type="ARBA" id="ARBA00019373"/>
    </source>
</evidence>
<dbReference type="Proteomes" id="UP000177876">
    <property type="component" value="Unassembled WGS sequence"/>
</dbReference>
<gene>
    <name evidence="20" type="ORF">A2Y75_05810</name>
</gene>
<dbReference type="PROSITE" id="PS01315">
    <property type="entry name" value="CDS"/>
    <property type="match status" value="1"/>
</dbReference>
<dbReference type="UniPathway" id="UPA00557">
    <property type="reaction ID" value="UER00614"/>
</dbReference>
<keyword evidence="14" id="KW-0443">Lipid metabolism</keyword>
<dbReference type="STRING" id="1797197.A2Y75_05810"/>
<comment type="subcellular location">
    <subcellularLocation>
        <location evidence="2">Cell membrane</location>
        <topology evidence="2">Multi-pass membrane protein</topology>
    </subcellularLocation>
</comment>
<keyword evidence="8" id="KW-1003">Cell membrane</keyword>
<dbReference type="EMBL" id="MELK01000052">
    <property type="protein sequence ID" value="OFW55696.1"/>
    <property type="molecule type" value="Genomic_DNA"/>
</dbReference>
<dbReference type="InterPro" id="IPR000374">
    <property type="entry name" value="PC_trans"/>
</dbReference>
<dbReference type="PANTHER" id="PTHR46382:SF1">
    <property type="entry name" value="PHOSPHATIDATE CYTIDYLYLTRANSFERASE"/>
    <property type="match status" value="1"/>
</dbReference>
<feature type="transmembrane region" description="Helical" evidence="19">
    <location>
        <begin position="135"/>
        <end position="153"/>
    </location>
</feature>
<protein>
    <recommendedName>
        <fullName evidence="7 18">Phosphatidate cytidylyltransferase</fullName>
        <ecNumber evidence="6 18">2.7.7.41</ecNumber>
    </recommendedName>
</protein>
<dbReference type="GO" id="GO:0005886">
    <property type="term" value="C:plasma membrane"/>
    <property type="evidence" value="ECO:0007669"/>
    <property type="project" value="UniProtKB-SubCell"/>
</dbReference>
<evidence type="ECO:0000256" key="3">
    <source>
        <dbReference type="ARBA" id="ARBA00005119"/>
    </source>
</evidence>
<keyword evidence="13 19" id="KW-1133">Transmembrane helix</keyword>
<dbReference type="EC" id="2.7.7.41" evidence="6 18"/>
<dbReference type="Pfam" id="PF01148">
    <property type="entry name" value="CTP_transf_1"/>
    <property type="match status" value="1"/>
</dbReference>
<keyword evidence="12 18" id="KW-0548">Nucleotidyltransferase</keyword>
<keyword evidence="15 19" id="KW-0472">Membrane</keyword>
<evidence type="ECO:0000256" key="15">
    <source>
        <dbReference type="ARBA" id="ARBA00023136"/>
    </source>
</evidence>
<evidence type="ECO:0000256" key="13">
    <source>
        <dbReference type="ARBA" id="ARBA00022989"/>
    </source>
</evidence>
<evidence type="ECO:0000256" key="14">
    <source>
        <dbReference type="ARBA" id="ARBA00023098"/>
    </source>
</evidence>
<evidence type="ECO:0000256" key="10">
    <source>
        <dbReference type="ARBA" id="ARBA00022679"/>
    </source>
</evidence>
<feature type="transmembrane region" description="Helical" evidence="19">
    <location>
        <begin position="25"/>
        <end position="44"/>
    </location>
</feature>
<comment type="catalytic activity">
    <reaction evidence="1 18">
        <text>a 1,2-diacyl-sn-glycero-3-phosphate + CTP + H(+) = a CDP-1,2-diacyl-sn-glycerol + diphosphate</text>
        <dbReference type="Rhea" id="RHEA:16229"/>
        <dbReference type="ChEBI" id="CHEBI:15378"/>
        <dbReference type="ChEBI" id="CHEBI:33019"/>
        <dbReference type="ChEBI" id="CHEBI:37563"/>
        <dbReference type="ChEBI" id="CHEBI:58332"/>
        <dbReference type="ChEBI" id="CHEBI:58608"/>
        <dbReference type="EC" id="2.7.7.41"/>
    </reaction>
</comment>
<evidence type="ECO:0000256" key="11">
    <source>
        <dbReference type="ARBA" id="ARBA00022692"/>
    </source>
</evidence>
<evidence type="ECO:0000256" key="17">
    <source>
        <dbReference type="ARBA" id="ARBA00023264"/>
    </source>
</evidence>
<evidence type="ECO:0000256" key="1">
    <source>
        <dbReference type="ARBA" id="ARBA00001698"/>
    </source>
</evidence>
<name>A0A1F2WFS3_9ACTN</name>
<comment type="similarity">
    <text evidence="5 18">Belongs to the CDS family.</text>
</comment>
<evidence type="ECO:0000256" key="6">
    <source>
        <dbReference type="ARBA" id="ARBA00012487"/>
    </source>
</evidence>
<dbReference type="AlphaFoldDB" id="A0A1F2WFS3"/>
<feature type="transmembrane region" description="Helical" evidence="19">
    <location>
        <begin position="103"/>
        <end position="123"/>
    </location>
</feature>
<evidence type="ECO:0000256" key="12">
    <source>
        <dbReference type="ARBA" id="ARBA00022695"/>
    </source>
</evidence>
<feature type="transmembrane region" description="Helical" evidence="19">
    <location>
        <begin position="78"/>
        <end position="97"/>
    </location>
</feature>
<feature type="transmembrane region" description="Helical" evidence="19">
    <location>
        <begin position="159"/>
        <end position="179"/>
    </location>
</feature>
<comment type="pathway">
    <text evidence="4">Lipid metabolism.</text>
</comment>
<dbReference type="GO" id="GO:0004605">
    <property type="term" value="F:phosphatidate cytidylyltransferase activity"/>
    <property type="evidence" value="ECO:0007669"/>
    <property type="project" value="UniProtKB-EC"/>
</dbReference>
<evidence type="ECO:0000256" key="2">
    <source>
        <dbReference type="ARBA" id="ARBA00004651"/>
    </source>
</evidence>
<comment type="caution">
    <text evidence="20">The sequence shown here is derived from an EMBL/GenBank/DDBJ whole genome shotgun (WGS) entry which is preliminary data.</text>
</comment>
<evidence type="ECO:0000256" key="16">
    <source>
        <dbReference type="ARBA" id="ARBA00023209"/>
    </source>
</evidence>
<evidence type="ECO:0000256" key="18">
    <source>
        <dbReference type="RuleBase" id="RU003938"/>
    </source>
</evidence>
<sequence>MPDDVKKAAGIDKIKSWLLSRFGDLLIRVASAVVLVAIIVALLWWGNIPFTVGITLIVFGGLWELYSTFSRHDYKPAILISLAAACAFPILAYFIMGRDEQDLSWFTTALALYMPLLFISCIFRRGSKSPTSDIAISLLGVVLVGFGLAHFVLMLHFDAWTAPFAIIVMVWISDAFGYLGGSAFGRHKMAPNISPGKTWEGTIISTAGVFIAAYVLQLTLNRAWLSMGVAMELAVIVVIFGPLGDLSESMVKRELGIKDMSSLIPGHGGIMDRFDSMFFTAAIAYYFLRFFIFKI</sequence>
<evidence type="ECO:0000313" key="21">
    <source>
        <dbReference type="Proteomes" id="UP000177876"/>
    </source>
</evidence>
<proteinExistence type="inferred from homology"/>
<evidence type="ECO:0000256" key="9">
    <source>
        <dbReference type="ARBA" id="ARBA00022516"/>
    </source>
</evidence>
<keyword evidence="17" id="KW-1208">Phospholipid metabolism</keyword>
<keyword evidence="10 18" id="KW-0808">Transferase</keyword>
<comment type="pathway">
    <text evidence="3 18">Phospholipid metabolism; CDP-diacylglycerol biosynthesis; CDP-diacylglycerol from sn-glycerol 3-phosphate: step 3/3.</text>
</comment>
<feature type="transmembrane region" description="Helical" evidence="19">
    <location>
        <begin position="274"/>
        <end position="292"/>
    </location>
</feature>
<evidence type="ECO:0000256" key="19">
    <source>
        <dbReference type="SAM" id="Phobius"/>
    </source>
</evidence>
<accession>A0A1F2WFS3</accession>
<dbReference type="GO" id="GO:0016024">
    <property type="term" value="P:CDP-diacylglycerol biosynthetic process"/>
    <property type="evidence" value="ECO:0007669"/>
    <property type="project" value="UniProtKB-UniPathway"/>
</dbReference>
<evidence type="ECO:0000256" key="4">
    <source>
        <dbReference type="ARBA" id="ARBA00005189"/>
    </source>
</evidence>
<evidence type="ECO:0000256" key="8">
    <source>
        <dbReference type="ARBA" id="ARBA00022475"/>
    </source>
</evidence>
<dbReference type="PANTHER" id="PTHR46382">
    <property type="entry name" value="PHOSPHATIDATE CYTIDYLYLTRANSFERASE"/>
    <property type="match status" value="1"/>
</dbReference>
<keyword evidence="9" id="KW-0444">Lipid biosynthesis</keyword>
<organism evidence="20 21">
    <name type="scientific">Candidatus Solincola sediminis</name>
    <dbReference type="NCBI Taxonomy" id="1797199"/>
    <lineage>
        <taxon>Bacteria</taxon>
        <taxon>Bacillati</taxon>
        <taxon>Actinomycetota</taxon>
        <taxon>Candidatus Geothermincolia</taxon>
        <taxon>Candidatus Geothermincolales</taxon>
        <taxon>Candidatus Geothermincolaceae</taxon>
        <taxon>Candidatus Solincola</taxon>
    </lineage>
</organism>
<feature type="transmembrane region" description="Helical" evidence="19">
    <location>
        <begin position="50"/>
        <end position="66"/>
    </location>
</feature>
<reference evidence="20 21" key="1">
    <citation type="journal article" date="2016" name="Nat. Commun.">
        <title>Thousands of microbial genomes shed light on interconnected biogeochemical processes in an aquifer system.</title>
        <authorList>
            <person name="Anantharaman K."/>
            <person name="Brown C.T."/>
            <person name="Hug L.A."/>
            <person name="Sharon I."/>
            <person name="Castelle C.J."/>
            <person name="Probst A.J."/>
            <person name="Thomas B.C."/>
            <person name="Singh A."/>
            <person name="Wilkins M.J."/>
            <person name="Karaoz U."/>
            <person name="Brodie E.L."/>
            <person name="Williams K.H."/>
            <person name="Hubbard S.S."/>
            <person name="Banfield J.F."/>
        </authorList>
    </citation>
    <scope>NUCLEOTIDE SEQUENCE [LARGE SCALE GENOMIC DNA]</scope>
</reference>
<evidence type="ECO:0000313" key="20">
    <source>
        <dbReference type="EMBL" id="OFW55696.1"/>
    </source>
</evidence>